<evidence type="ECO:0000256" key="8">
    <source>
        <dbReference type="SAM" id="Phobius"/>
    </source>
</evidence>
<sequence length="615" mass="71778">MSSYRHQPPNYGHIRYTSEVETHNALRQMAIFVVYLICVTVVCNAASEKSVFYSNSRMMHLFGRKVFIKPNQPMQFSDITTIVDFWYFVELVALPLFHGRNFTEEYGNYTDERIEGMELNQTFLVNTAPTLRGSRFLNENIMLGPPRLRQIRVRSDSCLMNYAFIRYFNNCYASYSPFDELTDPEYKGTKFYQASALGITTLTGSVHTYSSAGYVQNLTYDKEENYRIVRELKKINWLDRGSRLAVLEFNTYNMNMRKFQIVKFIAEILPTGLVNPNMYFKTVHEDPLEAKGTSSSWVFYCAIGMFVINLYYTYADIKKYILIGNYHFIRNITNYVDVTRTMIVYAFLVYCIYHYREISYLAKKISSTTEFIPLDNLSYWHIINRYNLAILVCLSWICILKFMDFNPVLKKLGHAISDAATDLAAFFIMFAIVSIAYGVLGLLLFGTKNINFKDFNWSVLTTVRILVADFSYFQLEQKFPILGPLYFISYVMIMFFILLNMFLAVIVLAYRTSQSTMVFKPSFLCYVLKKHLFRLSRGIFKPPAYPSWKQNKSHGAALTPEKLRDLRKQKELEDIDEDLDTLYARLDMIDQVLYDLTKNMDNIVRAAEKGGKKKK</sequence>
<feature type="transmembrane region" description="Helical" evidence="8">
    <location>
        <begin position="487"/>
        <end position="510"/>
    </location>
</feature>
<keyword evidence="3 8" id="KW-0812">Transmembrane</keyword>
<dbReference type="InterPro" id="IPR051223">
    <property type="entry name" value="Polycystin"/>
</dbReference>
<dbReference type="GO" id="GO:0050982">
    <property type="term" value="P:detection of mechanical stimulus"/>
    <property type="evidence" value="ECO:0007669"/>
    <property type="project" value="TreeGrafter"/>
</dbReference>
<dbReference type="GO" id="GO:0005262">
    <property type="term" value="F:calcium channel activity"/>
    <property type="evidence" value="ECO:0007669"/>
    <property type="project" value="TreeGrafter"/>
</dbReference>
<reference evidence="12" key="1">
    <citation type="submission" date="2025-08" db="UniProtKB">
        <authorList>
            <consortium name="RefSeq"/>
        </authorList>
    </citation>
    <scope>IDENTIFICATION</scope>
    <source>
        <strain evidence="12">11010-0011.00</strain>
        <tissue evidence="12">Whole body</tissue>
    </source>
</reference>
<dbReference type="GO" id="GO:0005509">
    <property type="term" value="F:calcium ion binding"/>
    <property type="evidence" value="ECO:0007669"/>
    <property type="project" value="InterPro"/>
</dbReference>
<feature type="transmembrane region" description="Helical" evidence="8">
    <location>
        <begin position="335"/>
        <end position="355"/>
    </location>
</feature>
<dbReference type="InterPro" id="IPR013122">
    <property type="entry name" value="PKD1_2_channel"/>
</dbReference>
<name>A0A6J2UKA9_DROLE</name>
<feature type="domain" description="Polycystin cation channel PKD1/PKD2" evidence="9">
    <location>
        <begin position="298"/>
        <end position="511"/>
    </location>
</feature>
<dbReference type="GO" id="GO:0016020">
    <property type="term" value="C:membrane"/>
    <property type="evidence" value="ECO:0007669"/>
    <property type="project" value="UniProtKB-SubCell"/>
</dbReference>
<feature type="transmembrane region" description="Helical" evidence="8">
    <location>
        <begin position="386"/>
        <end position="403"/>
    </location>
</feature>
<evidence type="ECO:0000256" key="1">
    <source>
        <dbReference type="ARBA" id="ARBA00004141"/>
    </source>
</evidence>
<dbReference type="OrthoDB" id="444119at2759"/>
<comment type="similarity">
    <text evidence="2">Belongs to the polycystin family.</text>
</comment>
<keyword evidence="6" id="KW-0325">Glycoprotein</keyword>
<feature type="transmembrane region" description="Helical" evidence="8">
    <location>
        <begin position="423"/>
        <end position="445"/>
    </location>
</feature>
<evidence type="ECO:0000256" key="4">
    <source>
        <dbReference type="ARBA" id="ARBA00022989"/>
    </source>
</evidence>
<dbReference type="Proteomes" id="UP000504634">
    <property type="component" value="Unplaced"/>
</dbReference>
<dbReference type="PANTHER" id="PTHR10877">
    <property type="entry name" value="POLYCYSTIN FAMILY MEMBER"/>
    <property type="match status" value="1"/>
</dbReference>
<evidence type="ECO:0000313" key="11">
    <source>
        <dbReference type="Proteomes" id="UP000504634"/>
    </source>
</evidence>
<accession>A0A6J2UKA9</accession>
<evidence type="ECO:0000259" key="9">
    <source>
        <dbReference type="Pfam" id="PF08016"/>
    </source>
</evidence>
<feature type="transmembrane region" description="Helical" evidence="8">
    <location>
        <begin position="297"/>
        <end position="315"/>
    </location>
</feature>
<evidence type="ECO:0000256" key="7">
    <source>
        <dbReference type="PIRSR" id="PIRSR603915-2"/>
    </source>
</evidence>
<evidence type="ECO:0000313" key="12">
    <source>
        <dbReference type="RefSeq" id="XP_030387667.1"/>
    </source>
</evidence>
<evidence type="ECO:0000256" key="2">
    <source>
        <dbReference type="ARBA" id="ARBA00007200"/>
    </source>
</evidence>
<dbReference type="InterPro" id="IPR003915">
    <property type="entry name" value="PKD_2"/>
</dbReference>
<dbReference type="Pfam" id="PF08016">
    <property type="entry name" value="PKD_channel"/>
    <property type="match status" value="1"/>
</dbReference>
<keyword evidence="4 8" id="KW-1133">Transmembrane helix</keyword>
<dbReference type="InterPro" id="IPR046791">
    <property type="entry name" value="Polycystin_dom"/>
</dbReference>
<protein>
    <submittedName>
        <fullName evidence="12">Polycystin-2-like</fullName>
    </submittedName>
</protein>
<keyword evidence="5 8" id="KW-0472">Membrane</keyword>
<feature type="transmembrane region" description="Helical" evidence="8">
    <location>
        <begin position="29"/>
        <end position="47"/>
    </location>
</feature>
<feature type="domain" description="Polycystin" evidence="10">
    <location>
        <begin position="77"/>
        <end position="283"/>
    </location>
</feature>
<evidence type="ECO:0000256" key="6">
    <source>
        <dbReference type="ARBA" id="ARBA00023180"/>
    </source>
</evidence>
<dbReference type="Pfam" id="PF20519">
    <property type="entry name" value="Polycystin_dom"/>
    <property type="match status" value="1"/>
</dbReference>
<organism evidence="11 12">
    <name type="scientific">Drosophila lebanonensis</name>
    <name type="common">Fruit fly</name>
    <name type="synonym">Scaptodrosophila lebanonensis</name>
    <dbReference type="NCBI Taxonomy" id="7225"/>
    <lineage>
        <taxon>Eukaryota</taxon>
        <taxon>Metazoa</taxon>
        <taxon>Ecdysozoa</taxon>
        <taxon>Arthropoda</taxon>
        <taxon>Hexapoda</taxon>
        <taxon>Insecta</taxon>
        <taxon>Pterygota</taxon>
        <taxon>Neoptera</taxon>
        <taxon>Endopterygota</taxon>
        <taxon>Diptera</taxon>
        <taxon>Brachycera</taxon>
        <taxon>Muscomorpha</taxon>
        <taxon>Ephydroidea</taxon>
        <taxon>Drosophilidae</taxon>
        <taxon>Scaptodrosophila</taxon>
    </lineage>
</organism>
<evidence type="ECO:0000256" key="5">
    <source>
        <dbReference type="ARBA" id="ARBA00023136"/>
    </source>
</evidence>
<comment type="subcellular location">
    <subcellularLocation>
        <location evidence="1">Membrane</location>
        <topology evidence="1">Multi-pass membrane protein</topology>
    </subcellularLocation>
</comment>
<feature type="disulfide bond" evidence="7">
    <location>
        <begin position="158"/>
        <end position="171"/>
    </location>
</feature>
<dbReference type="PANTHER" id="PTHR10877:SF183">
    <property type="entry name" value="AT14535P-RELATED"/>
    <property type="match status" value="1"/>
</dbReference>
<evidence type="ECO:0000259" key="10">
    <source>
        <dbReference type="Pfam" id="PF20519"/>
    </source>
</evidence>
<dbReference type="AlphaFoldDB" id="A0A6J2UKA9"/>
<evidence type="ECO:0000256" key="3">
    <source>
        <dbReference type="ARBA" id="ARBA00022692"/>
    </source>
</evidence>
<dbReference type="RefSeq" id="XP_030387667.1">
    <property type="nucleotide sequence ID" value="XM_030531807.1"/>
</dbReference>
<keyword evidence="11" id="KW-1185">Reference proteome</keyword>
<proteinExistence type="inferred from homology"/>
<dbReference type="Gene3D" id="1.10.287.70">
    <property type="match status" value="1"/>
</dbReference>
<dbReference type="GeneID" id="115634217"/>
<dbReference type="PRINTS" id="PR01433">
    <property type="entry name" value="POLYCYSTIN2"/>
</dbReference>
<gene>
    <name evidence="12" type="primary">LOC115634217</name>
</gene>